<dbReference type="OrthoDB" id="75502at2759"/>
<dbReference type="AlphaFoldDB" id="A0A8T1WJ55"/>
<proteinExistence type="predicted"/>
<feature type="signal peptide" evidence="1">
    <location>
        <begin position="1"/>
        <end position="22"/>
    </location>
</feature>
<dbReference type="Pfam" id="PF02225">
    <property type="entry name" value="PA"/>
    <property type="match status" value="1"/>
</dbReference>
<dbReference type="EMBL" id="JAGDFM010000005">
    <property type="protein sequence ID" value="KAG7393211.1"/>
    <property type="molecule type" value="Genomic_DNA"/>
</dbReference>
<gene>
    <name evidence="3" type="ORF">PHYPSEUDO_011216</name>
</gene>
<dbReference type="InterPro" id="IPR003137">
    <property type="entry name" value="PA_domain"/>
</dbReference>
<evidence type="ECO:0000256" key="1">
    <source>
        <dbReference type="SAM" id="SignalP"/>
    </source>
</evidence>
<feature type="chain" id="PRO_5035774543" description="PDZ domain-containing protein" evidence="1">
    <location>
        <begin position="23"/>
        <end position="599"/>
    </location>
</feature>
<organism evidence="3 4">
    <name type="scientific">Phytophthora pseudosyringae</name>
    <dbReference type="NCBI Taxonomy" id="221518"/>
    <lineage>
        <taxon>Eukaryota</taxon>
        <taxon>Sar</taxon>
        <taxon>Stramenopiles</taxon>
        <taxon>Oomycota</taxon>
        <taxon>Peronosporomycetes</taxon>
        <taxon>Peronosporales</taxon>
        <taxon>Peronosporaceae</taxon>
        <taxon>Phytophthora</taxon>
    </lineage>
</organism>
<keyword evidence="4" id="KW-1185">Reference proteome</keyword>
<evidence type="ECO:0000313" key="4">
    <source>
        <dbReference type="Proteomes" id="UP000694044"/>
    </source>
</evidence>
<dbReference type="Proteomes" id="UP000694044">
    <property type="component" value="Unassembled WGS sequence"/>
</dbReference>
<name>A0A8T1WJ55_9STRA</name>
<feature type="domain" description="PDZ" evidence="2">
    <location>
        <begin position="43"/>
        <end position="125"/>
    </location>
</feature>
<evidence type="ECO:0000259" key="2">
    <source>
        <dbReference type="PROSITE" id="PS50106"/>
    </source>
</evidence>
<evidence type="ECO:0000313" key="3">
    <source>
        <dbReference type="EMBL" id="KAG7393211.1"/>
    </source>
</evidence>
<dbReference type="InterPro" id="IPR001478">
    <property type="entry name" value="PDZ"/>
</dbReference>
<dbReference type="PROSITE" id="PS50106">
    <property type="entry name" value="PDZ"/>
    <property type="match status" value="1"/>
</dbReference>
<sequence>MAMRRCALLLFVVVSILVHVSAGDTATTTSTPAASKCSLEAQQFSVVVATIAPLGLRLSEKLEVLEFVVDSEGRGRAVEASGLAEIGDRLIAVNEVSLEGLSLQKAVGELQSAQLPRTLRFQTHDGRCIQPPPAAAVQESVIEAATAAAVTYDPSNQEIFDYVVSSVGDKTAELKLYAVLSSDGSPPSCAFRELVLARPFDACAPLSINVTDKYVLVPSVFGCPMHQKAAMADEAEAKGVVFVQRVGEKPMRVRIPPPSSLPHPIHIPLVMVSTDSGARLLEQMVAVRPGESQQLRFVFSASCAVDRFAVHPGDNDPLRRSAAFLIEDASAGFLSISVATSAEKELIADTYEFLKPADYSAAGSSSGVNLPIGRHDLIFPDPKGFNPCEGDPTRVSPLSRQGSMVDSFIATRLRDPKSPRGCSLMRQLAYFEAGRPAGIIMGDQRFPLAAGSLTVAVAVQQISIPVVFISINAFRTIRRKLRDLEANDEIKPAEDTNTHIHVEFSGENALEHQWKELASLTVESNWPATEAARDRLFHRMLKDQATLDDHDLQLSLVKNERYEALVASYWNAQRYYSARADDVAKDEQEAGGSEPEDDR</sequence>
<protein>
    <recommendedName>
        <fullName evidence="2">PDZ domain-containing protein</fullName>
    </recommendedName>
</protein>
<reference evidence="3" key="1">
    <citation type="submission" date="2021-02" db="EMBL/GenBank/DDBJ databases">
        <authorList>
            <person name="Palmer J.M."/>
        </authorList>
    </citation>
    <scope>NUCLEOTIDE SEQUENCE</scope>
    <source>
        <strain evidence="3">SCRP734</strain>
    </source>
</reference>
<comment type="caution">
    <text evidence="3">The sequence shown here is derived from an EMBL/GenBank/DDBJ whole genome shotgun (WGS) entry which is preliminary data.</text>
</comment>
<keyword evidence="1" id="KW-0732">Signal</keyword>
<accession>A0A8T1WJ55</accession>